<evidence type="ECO:0000256" key="4">
    <source>
        <dbReference type="ARBA" id="ARBA00022967"/>
    </source>
</evidence>
<dbReference type="PANTHER" id="PTHR42794:SF1">
    <property type="entry name" value="HEMIN IMPORT ATP-BINDING PROTEIN HMUV"/>
    <property type="match status" value="1"/>
</dbReference>
<proteinExistence type="predicted"/>
<dbReference type="InterPro" id="IPR003439">
    <property type="entry name" value="ABC_transporter-like_ATP-bd"/>
</dbReference>
<dbReference type="RefSeq" id="WP_131923882.1">
    <property type="nucleotide sequence ID" value="NZ_SMAG01000002.1"/>
</dbReference>
<protein>
    <submittedName>
        <fullName evidence="6">Iron complex transport system ATP-binding protein</fullName>
    </submittedName>
</protein>
<dbReference type="CDD" id="cd03214">
    <property type="entry name" value="ABC_Iron-Siderophores_B12_Hemin"/>
    <property type="match status" value="1"/>
</dbReference>
<organism evidence="6 7">
    <name type="scientific">Hazenella coriacea</name>
    <dbReference type="NCBI Taxonomy" id="1179467"/>
    <lineage>
        <taxon>Bacteria</taxon>
        <taxon>Bacillati</taxon>
        <taxon>Bacillota</taxon>
        <taxon>Bacilli</taxon>
        <taxon>Bacillales</taxon>
        <taxon>Thermoactinomycetaceae</taxon>
        <taxon>Hazenella</taxon>
    </lineage>
</organism>
<gene>
    <name evidence="6" type="ORF">EDD58_102504</name>
</gene>
<dbReference type="EMBL" id="SMAG01000002">
    <property type="protein sequence ID" value="TCS95920.1"/>
    <property type="molecule type" value="Genomic_DNA"/>
</dbReference>
<evidence type="ECO:0000256" key="1">
    <source>
        <dbReference type="ARBA" id="ARBA00022448"/>
    </source>
</evidence>
<keyword evidence="4" id="KW-1278">Translocase</keyword>
<dbReference type="PANTHER" id="PTHR42794">
    <property type="entry name" value="HEMIN IMPORT ATP-BINDING PROTEIN HMUV"/>
    <property type="match status" value="1"/>
</dbReference>
<dbReference type="NCBIfam" id="NF010068">
    <property type="entry name" value="PRK13548.1"/>
    <property type="match status" value="1"/>
</dbReference>
<evidence type="ECO:0000256" key="2">
    <source>
        <dbReference type="ARBA" id="ARBA00022741"/>
    </source>
</evidence>
<feature type="domain" description="ABC transporter" evidence="5">
    <location>
        <begin position="2"/>
        <end position="238"/>
    </location>
</feature>
<evidence type="ECO:0000259" key="5">
    <source>
        <dbReference type="PROSITE" id="PS50893"/>
    </source>
</evidence>
<reference evidence="6 7" key="1">
    <citation type="submission" date="2019-03" db="EMBL/GenBank/DDBJ databases">
        <title>Genomic Encyclopedia of Type Strains, Phase IV (KMG-IV): sequencing the most valuable type-strain genomes for metagenomic binning, comparative biology and taxonomic classification.</title>
        <authorList>
            <person name="Goeker M."/>
        </authorList>
    </citation>
    <scope>NUCLEOTIDE SEQUENCE [LARGE SCALE GENOMIC DNA]</scope>
    <source>
        <strain evidence="6 7">DSM 45707</strain>
    </source>
</reference>
<dbReference type="PROSITE" id="PS50893">
    <property type="entry name" value="ABC_TRANSPORTER_2"/>
    <property type="match status" value="1"/>
</dbReference>
<keyword evidence="7" id="KW-1185">Reference proteome</keyword>
<dbReference type="Gene3D" id="3.40.50.300">
    <property type="entry name" value="P-loop containing nucleotide triphosphate hydrolases"/>
    <property type="match status" value="1"/>
</dbReference>
<dbReference type="PROSITE" id="PS00211">
    <property type="entry name" value="ABC_TRANSPORTER_1"/>
    <property type="match status" value="1"/>
</dbReference>
<dbReference type="SUPFAM" id="SSF52540">
    <property type="entry name" value="P-loop containing nucleoside triphosphate hydrolases"/>
    <property type="match status" value="1"/>
</dbReference>
<dbReference type="GO" id="GO:0005524">
    <property type="term" value="F:ATP binding"/>
    <property type="evidence" value="ECO:0007669"/>
    <property type="project" value="UniProtKB-KW"/>
</dbReference>
<dbReference type="InterPro" id="IPR017871">
    <property type="entry name" value="ABC_transporter-like_CS"/>
</dbReference>
<evidence type="ECO:0000313" key="7">
    <source>
        <dbReference type="Proteomes" id="UP000294937"/>
    </source>
</evidence>
<dbReference type="InterPro" id="IPR027417">
    <property type="entry name" value="P-loop_NTPase"/>
</dbReference>
<comment type="caution">
    <text evidence="6">The sequence shown here is derived from an EMBL/GenBank/DDBJ whole genome shotgun (WGS) entry which is preliminary data.</text>
</comment>
<dbReference type="InterPro" id="IPR003593">
    <property type="entry name" value="AAA+_ATPase"/>
</dbReference>
<evidence type="ECO:0000313" key="6">
    <source>
        <dbReference type="EMBL" id="TCS95920.1"/>
    </source>
</evidence>
<dbReference type="FunFam" id="3.40.50.300:FF:000134">
    <property type="entry name" value="Iron-enterobactin ABC transporter ATP-binding protein"/>
    <property type="match status" value="1"/>
</dbReference>
<evidence type="ECO:0000256" key="3">
    <source>
        <dbReference type="ARBA" id="ARBA00022840"/>
    </source>
</evidence>
<accession>A0A4R3L9V4</accession>
<name>A0A4R3L9V4_9BACL</name>
<dbReference type="SMART" id="SM00382">
    <property type="entry name" value="AAA"/>
    <property type="match status" value="1"/>
</dbReference>
<keyword evidence="3 6" id="KW-0067">ATP-binding</keyword>
<keyword evidence="1" id="KW-0813">Transport</keyword>
<dbReference type="OrthoDB" id="9787851at2"/>
<dbReference type="Proteomes" id="UP000294937">
    <property type="component" value="Unassembled WGS sequence"/>
</dbReference>
<keyword evidence="2" id="KW-0547">Nucleotide-binding</keyword>
<dbReference type="AlphaFoldDB" id="A0A4R3L9V4"/>
<sequence length="267" mass="30211">MLIAEGLSKRYGSRPVLKDIHLQVFKGECVGILGPNGSGKSTLIRMLAGEDQPDQGQIWLQDQDLFAYSPRQRAQMMAILIQESLGELPFNVREVVMMGRHPYQGKWPWSNETDDQIVEDILQKLNLQSMRNRLLSELSGGERQRVALAKAMAQQPKLLLLDEPTTYLDIQYQLRMLTLLKEWQVDQSLTIVTVLHDLNLAAQFCDRLILLKDGVIQHMGTPREVIQSKWIEQIFGVSCSVIDHPTRKVPQIFVEVHASPTASVSSA</sequence>
<dbReference type="GO" id="GO:0016887">
    <property type="term" value="F:ATP hydrolysis activity"/>
    <property type="evidence" value="ECO:0007669"/>
    <property type="project" value="InterPro"/>
</dbReference>
<dbReference type="Pfam" id="PF00005">
    <property type="entry name" value="ABC_tran"/>
    <property type="match status" value="1"/>
</dbReference>